<dbReference type="Gene3D" id="1.10.10.790">
    <property type="entry name" value="Surp module"/>
    <property type="match status" value="2"/>
</dbReference>
<dbReference type="GO" id="GO:0003723">
    <property type="term" value="F:RNA binding"/>
    <property type="evidence" value="ECO:0007669"/>
    <property type="project" value="InterPro"/>
</dbReference>
<accession>A0A9W8M0E8</accession>
<proteinExistence type="predicted"/>
<organism evidence="3 4">
    <name type="scientific">Coemansia brasiliensis</name>
    <dbReference type="NCBI Taxonomy" id="2650707"/>
    <lineage>
        <taxon>Eukaryota</taxon>
        <taxon>Fungi</taxon>
        <taxon>Fungi incertae sedis</taxon>
        <taxon>Zoopagomycota</taxon>
        <taxon>Kickxellomycotina</taxon>
        <taxon>Kickxellomycetes</taxon>
        <taxon>Kickxellales</taxon>
        <taxon>Kickxellaceae</taxon>
        <taxon>Coemansia</taxon>
    </lineage>
</organism>
<feature type="region of interest" description="Disordered" evidence="1">
    <location>
        <begin position="132"/>
        <end position="171"/>
    </location>
</feature>
<protein>
    <recommendedName>
        <fullName evidence="2">SURP motif domain-containing protein</fullName>
    </recommendedName>
</protein>
<dbReference type="SMART" id="SM00648">
    <property type="entry name" value="SWAP"/>
    <property type="match status" value="2"/>
</dbReference>
<dbReference type="AlphaFoldDB" id="A0A9W8M0E8"/>
<dbReference type="GO" id="GO:0045292">
    <property type="term" value="P:mRNA cis splicing, via spliceosome"/>
    <property type="evidence" value="ECO:0007669"/>
    <property type="project" value="InterPro"/>
</dbReference>
<dbReference type="SUPFAM" id="SSF109905">
    <property type="entry name" value="Surp module (SWAP domain)"/>
    <property type="match status" value="2"/>
</dbReference>
<dbReference type="PANTHER" id="PTHR15316:SF1">
    <property type="entry name" value="SPLICING FACTOR 3A SUBUNIT 1"/>
    <property type="match status" value="1"/>
</dbReference>
<dbReference type="InterPro" id="IPR000061">
    <property type="entry name" value="Surp"/>
</dbReference>
<dbReference type="GO" id="GO:0000381">
    <property type="term" value="P:regulation of alternative mRNA splicing, via spliceosome"/>
    <property type="evidence" value="ECO:0007669"/>
    <property type="project" value="TreeGrafter"/>
</dbReference>
<dbReference type="GO" id="GO:0005686">
    <property type="term" value="C:U2 snRNP"/>
    <property type="evidence" value="ECO:0007669"/>
    <property type="project" value="TreeGrafter"/>
</dbReference>
<dbReference type="PROSITE" id="PS50128">
    <property type="entry name" value="SURP"/>
    <property type="match status" value="2"/>
</dbReference>
<dbReference type="InterPro" id="IPR035967">
    <property type="entry name" value="SWAP/Surp_sf"/>
</dbReference>
<sequence length="376" mass="42662">MNASVARQRMRRERLASGSHSQQAQLHDDEQEHKAVVFGYSAKIHQPLDTYDSKARLIELENNSQTAVLVDRYDARHLLLEPYTATNQLTNLSDPYLHTKRFGMLSNASIPESELFQMDPTKRRMYIENIEVVGKPDDSGASEKSETDSSGGSSSDEKGEEFRPNFAVPSDMKLPQSKRHFEIIERTAKLIAQQQSSERARQMEILVQGKQATNRDFDFLNRSSSLYPFYRHLVWLLTTNLAAYDSDESSSSQDNTDNPAIVVPHDLRVPKDPKQLHLINTVARWVAKSSSNLECKIKTEKGNDPAYSFLALGSQHNKYYCFRRNCLADGMEDADIDKAVASCTASTPSPSNDDIQAKRRLRAQQFLQNKKSRQNE</sequence>
<dbReference type="GO" id="GO:0071013">
    <property type="term" value="C:catalytic step 2 spliceosome"/>
    <property type="evidence" value="ECO:0007669"/>
    <property type="project" value="TreeGrafter"/>
</dbReference>
<gene>
    <name evidence="3" type="ORF">IWW36_003062</name>
</gene>
<feature type="compositionally biased region" description="Basic and acidic residues" evidence="1">
    <location>
        <begin position="134"/>
        <end position="147"/>
    </location>
</feature>
<feature type="domain" description="SURP motif" evidence="2">
    <location>
        <begin position="183"/>
        <end position="230"/>
    </location>
</feature>
<name>A0A9W8M0E8_9FUNG</name>
<evidence type="ECO:0000256" key="1">
    <source>
        <dbReference type="SAM" id="MobiDB-lite"/>
    </source>
</evidence>
<evidence type="ECO:0000259" key="2">
    <source>
        <dbReference type="PROSITE" id="PS50128"/>
    </source>
</evidence>
<evidence type="ECO:0000313" key="4">
    <source>
        <dbReference type="Proteomes" id="UP001139887"/>
    </source>
</evidence>
<evidence type="ECO:0000313" key="3">
    <source>
        <dbReference type="EMBL" id="KAJ2848812.1"/>
    </source>
</evidence>
<dbReference type="PANTHER" id="PTHR15316">
    <property type="entry name" value="SPLICEOSOME ASSOCIATED PROTEIN 114/SWAP SPLICING FACTOR-RELATED"/>
    <property type="match status" value="1"/>
</dbReference>
<feature type="domain" description="SURP motif" evidence="2">
    <location>
        <begin position="278"/>
        <end position="320"/>
    </location>
</feature>
<comment type="caution">
    <text evidence="3">The sequence shown here is derived from an EMBL/GenBank/DDBJ whole genome shotgun (WGS) entry which is preliminary data.</text>
</comment>
<keyword evidence="4" id="KW-1185">Reference proteome</keyword>
<dbReference type="InterPro" id="IPR045146">
    <property type="entry name" value="SF3A1"/>
</dbReference>
<feature type="region of interest" description="Disordered" evidence="1">
    <location>
        <begin position="1"/>
        <end position="30"/>
    </location>
</feature>
<dbReference type="Proteomes" id="UP001139887">
    <property type="component" value="Unassembled WGS sequence"/>
</dbReference>
<dbReference type="Pfam" id="PF01805">
    <property type="entry name" value="Surp"/>
    <property type="match status" value="2"/>
</dbReference>
<dbReference type="EMBL" id="JANBUW010000131">
    <property type="protein sequence ID" value="KAJ2848812.1"/>
    <property type="molecule type" value="Genomic_DNA"/>
</dbReference>
<dbReference type="OrthoDB" id="447637at2759"/>
<reference evidence="3" key="1">
    <citation type="submission" date="2022-07" db="EMBL/GenBank/DDBJ databases">
        <title>Phylogenomic reconstructions and comparative analyses of Kickxellomycotina fungi.</title>
        <authorList>
            <person name="Reynolds N.K."/>
            <person name="Stajich J.E."/>
            <person name="Barry K."/>
            <person name="Grigoriev I.V."/>
            <person name="Crous P."/>
            <person name="Smith M.E."/>
        </authorList>
    </citation>
    <scope>NUCLEOTIDE SEQUENCE</scope>
    <source>
        <strain evidence="3">NRRL 1566</strain>
    </source>
</reference>
<dbReference type="GO" id="GO:0071004">
    <property type="term" value="C:U2-type prespliceosome"/>
    <property type="evidence" value="ECO:0007669"/>
    <property type="project" value="TreeGrafter"/>
</dbReference>